<dbReference type="KEGG" id="mlr:MELLADRAFT_65847"/>
<evidence type="ECO:0000313" key="3">
    <source>
        <dbReference type="EMBL" id="EGG03098.1"/>
    </source>
</evidence>
<dbReference type="InParanoid" id="F4RWX3"/>
<dbReference type="NCBIfam" id="NF041278">
    <property type="entry name" value="CmcJ_NvfI_EfuI"/>
    <property type="match status" value="1"/>
</dbReference>
<dbReference type="InterPro" id="IPR044053">
    <property type="entry name" value="AsaB-like"/>
</dbReference>
<comment type="similarity">
    <text evidence="1">Belongs to the asaB hydroxylase/desaturase family.</text>
</comment>
<dbReference type="OrthoDB" id="412788at2759"/>
<dbReference type="eggNOG" id="ENOG502S9MZ">
    <property type="taxonomic scope" value="Eukaryota"/>
</dbReference>
<organism evidence="4">
    <name type="scientific">Melampsora larici-populina (strain 98AG31 / pathotype 3-4-7)</name>
    <name type="common">Poplar leaf rust fungus</name>
    <dbReference type="NCBI Taxonomy" id="747676"/>
    <lineage>
        <taxon>Eukaryota</taxon>
        <taxon>Fungi</taxon>
        <taxon>Dikarya</taxon>
        <taxon>Basidiomycota</taxon>
        <taxon>Pucciniomycotina</taxon>
        <taxon>Pucciniomycetes</taxon>
        <taxon>Pucciniales</taxon>
        <taxon>Melampsoraceae</taxon>
        <taxon>Melampsora</taxon>
    </lineage>
</organism>
<dbReference type="RefSeq" id="XP_007413558.1">
    <property type="nucleotide sequence ID" value="XM_007413496.1"/>
</dbReference>
<proteinExistence type="inferred from homology"/>
<name>F4RWX3_MELLP</name>
<dbReference type="EMBL" id="GL883126">
    <property type="protein sequence ID" value="EGG03098.1"/>
    <property type="molecule type" value="Genomic_DNA"/>
</dbReference>
<keyword evidence="4" id="KW-1185">Reference proteome</keyword>
<dbReference type="Proteomes" id="UP000001072">
    <property type="component" value="Unassembled WGS sequence"/>
</dbReference>
<dbReference type="GO" id="GO:0016491">
    <property type="term" value="F:oxidoreductase activity"/>
    <property type="evidence" value="ECO:0007669"/>
    <property type="project" value="InterPro"/>
</dbReference>
<dbReference type="VEuPathDB" id="FungiDB:MELLADRAFT_65847"/>
<dbReference type="GeneID" id="18930511"/>
<dbReference type="HOGENOM" id="CLU_042688_2_2_1"/>
<protein>
    <recommendedName>
        <fullName evidence="5">Secreted protein</fullName>
    </recommendedName>
</protein>
<dbReference type="PANTHER" id="PTHR34598">
    <property type="entry name" value="BLL6449 PROTEIN"/>
    <property type="match status" value="1"/>
</dbReference>
<dbReference type="PANTHER" id="PTHR34598:SF3">
    <property type="entry name" value="OXIDOREDUCTASE AN1597"/>
    <property type="match status" value="1"/>
</dbReference>
<evidence type="ECO:0000256" key="2">
    <source>
        <dbReference type="SAM" id="SignalP"/>
    </source>
</evidence>
<keyword evidence="2" id="KW-0732">Signal</keyword>
<feature type="chain" id="PRO_5003318069" description="Secreted protein" evidence="2">
    <location>
        <begin position="25"/>
        <end position="312"/>
    </location>
</feature>
<evidence type="ECO:0000256" key="1">
    <source>
        <dbReference type="ARBA" id="ARBA00023604"/>
    </source>
</evidence>
<dbReference type="AlphaFoldDB" id="F4RWX3"/>
<reference evidence="4" key="1">
    <citation type="journal article" date="2011" name="Proc. Natl. Acad. Sci. U.S.A.">
        <title>Obligate biotrophy features unraveled by the genomic analysis of rust fungi.</title>
        <authorList>
            <person name="Duplessis S."/>
            <person name="Cuomo C.A."/>
            <person name="Lin Y.-C."/>
            <person name="Aerts A."/>
            <person name="Tisserant E."/>
            <person name="Veneault-Fourrey C."/>
            <person name="Joly D.L."/>
            <person name="Hacquard S."/>
            <person name="Amselem J."/>
            <person name="Cantarel B.L."/>
            <person name="Chiu R."/>
            <person name="Coutinho P.M."/>
            <person name="Feau N."/>
            <person name="Field M."/>
            <person name="Frey P."/>
            <person name="Gelhaye E."/>
            <person name="Goldberg J."/>
            <person name="Grabherr M.G."/>
            <person name="Kodira C.D."/>
            <person name="Kohler A."/>
            <person name="Kuees U."/>
            <person name="Lindquist E.A."/>
            <person name="Lucas S.M."/>
            <person name="Mago R."/>
            <person name="Mauceli E."/>
            <person name="Morin E."/>
            <person name="Murat C."/>
            <person name="Pangilinan J.L."/>
            <person name="Park R."/>
            <person name="Pearson M."/>
            <person name="Quesneville H."/>
            <person name="Rouhier N."/>
            <person name="Sakthikumar S."/>
            <person name="Salamov A.A."/>
            <person name="Schmutz J."/>
            <person name="Selles B."/>
            <person name="Shapiro H."/>
            <person name="Tanguay P."/>
            <person name="Tuskan G.A."/>
            <person name="Henrissat B."/>
            <person name="Van de Peer Y."/>
            <person name="Rouze P."/>
            <person name="Ellis J.G."/>
            <person name="Dodds P.N."/>
            <person name="Schein J.E."/>
            <person name="Zhong S."/>
            <person name="Hamelin R.C."/>
            <person name="Grigoriev I.V."/>
            <person name="Szabo L.J."/>
            <person name="Martin F."/>
        </authorList>
    </citation>
    <scope>NUCLEOTIDE SEQUENCE [LARGE SCALE GENOMIC DNA]</scope>
    <source>
        <strain evidence="4">98AG31 / pathotype 3-4-7</strain>
    </source>
</reference>
<evidence type="ECO:0008006" key="5">
    <source>
        <dbReference type="Google" id="ProtNLM"/>
    </source>
</evidence>
<accession>F4RWX3</accession>
<feature type="signal peptide" evidence="2">
    <location>
        <begin position="1"/>
        <end position="24"/>
    </location>
</feature>
<gene>
    <name evidence="3" type="ORF">MELLADRAFT_65847</name>
</gene>
<sequence>MWMLSYSLQHLVFFVLFFRSSINCRSTLKRELKNPETVFGGVFLFETDLPTKSYRVDESFKHQVPLQDLRSIPGTPDLNTDGFTYVSGRPVKGIKDLEELSDDHYDALVADSIELVKELTGAKSAFSYVAGFRDHTSPETPKPVSAIHSDLSAEGAEFAKQLTQAILLSSEDPEEYKFGRYLQEDGKNVVIVNVWRPIHTVQDHHLGICKWDSSLKEDAMRWRLEPSNLDNALQPWRYREGQSWWYLSDMRPDEAYVFMQHDSRAKEDGHGINVPHASFTFKKDANKPSTRMSFESSVIAIIKSSPTQATST</sequence>
<evidence type="ECO:0000313" key="4">
    <source>
        <dbReference type="Proteomes" id="UP000001072"/>
    </source>
</evidence>